<protein>
    <submittedName>
        <fullName evidence="2">Uncharacterized protein</fullName>
    </submittedName>
</protein>
<organism evidence="2 3">
    <name type="scientific">Bacillus cereus</name>
    <dbReference type="NCBI Taxonomy" id="1396"/>
    <lineage>
        <taxon>Bacteria</taxon>
        <taxon>Bacillati</taxon>
        <taxon>Bacillota</taxon>
        <taxon>Bacilli</taxon>
        <taxon>Bacillales</taxon>
        <taxon>Bacillaceae</taxon>
        <taxon>Bacillus</taxon>
        <taxon>Bacillus cereus group</taxon>
    </lineage>
</organism>
<evidence type="ECO:0000313" key="2">
    <source>
        <dbReference type="EMBL" id="PGS79643.1"/>
    </source>
</evidence>
<feature type="signal peptide" evidence="1">
    <location>
        <begin position="1"/>
        <end position="24"/>
    </location>
</feature>
<evidence type="ECO:0000256" key="1">
    <source>
        <dbReference type="SAM" id="SignalP"/>
    </source>
</evidence>
<dbReference type="RefSeq" id="WP_098782672.1">
    <property type="nucleotide sequence ID" value="NZ_NULI01000054.1"/>
</dbReference>
<dbReference type="AlphaFoldDB" id="A0A9X7GWC0"/>
<accession>A0A9X7GWC0</accession>
<reference evidence="2 3" key="1">
    <citation type="submission" date="2017-09" db="EMBL/GenBank/DDBJ databases">
        <title>Large-scale bioinformatics analysis of Bacillus genomes uncovers conserved roles of natural products in bacterial physiology.</title>
        <authorList>
            <consortium name="Agbiome Team Llc"/>
            <person name="Bleich R.M."/>
            <person name="Grubbs K.J."/>
            <person name="Santa Maria K.C."/>
            <person name="Allen S.E."/>
            <person name="Farag S."/>
            <person name="Shank E.A."/>
            <person name="Bowers A."/>
        </authorList>
    </citation>
    <scope>NUCLEOTIDE SEQUENCE [LARGE SCALE GENOMIC DNA]</scope>
    <source>
        <strain evidence="2 3">AFS041711</strain>
    </source>
</reference>
<name>A0A9X7GWC0_BACCE</name>
<keyword evidence="1" id="KW-0732">Signal</keyword>
<gene>
    <name evidence="2" type="ORF">COC69_11785</name>
</gene>
<sequence length="146" mass="15995">MLKKLVVGALTTGVMLSGAGGVFAAENTNENTNKNTNQIVMKKPDIQYALLRKQTVSFEGEGSSDFVYRGTADLRFHIKNRGKATINWRLMAPNGTTFTSGSLRSGEQYNYTFGKFDETPNGKYTLYVSNKDGSAGLFDVAARSME</sequence>
<evidence type="ECO:0000313" key="3">
    <source>
        <dbReference type="Proteomes" id="UP000224203"/>
    </source>
</evidence>
<proteinExistence type="predicted"/>
<feature type="chain" id="PRO_5040744793" evidence="1">
    <location>
        <begin position="25"/>
        <end position="146"/>
    </location>
</feature>
<comment type="caution">
    <text evidence="2">The sequence shown here is derived from an EMBL/GenBank/DDBJ whole genome shotgun (WGS) entry which is preliminary data.</text>
</comment>
<dbReference type="Proteomes" id="UP000224203">
    <property type="component" value="Unassembled WGS sequence"/>
</dbReference>
<dbReference type="EMBL" id="NULI01000054">
    <property type="protein sequence ID" value="PGS79643.1"/>
    <property type="molecule type" value="Genomic_DNA"/>
</dbReference>